<dbReference type="Gene3D" id="3.30.2320.10">
    <property type="entry name" value="hypothetical protein PF0899 domain"/>
    <property type="match status" value="1"/>
</dbReference>
<dbReference type="Pfam" id="PF05065">
    <property type="entry name" value="Phage_capsid"/>
    <property type="match status" value="1"/>
</dbReference>
<comment type="subcellular location">
    <subcellularLocation>
        <location evidence="1">Virion</location>
    </subcellularLocation>
</comment>
<accession>A0A6J5N2V4</accession>
<name>A0A6J5N2V4_9CAUD</name>
<dbReference type="GO" id="GO:0044423">
    <property type="term" value="C:virion component"/>
    <property type="evidence" value="ECO:0007669"/>
    <property type="project" value="UniProtKB-KW"/>
</dbReference>
<feature type="domain" description="Phage capsid-like C-terminal" evidence="3">
    <location>
        <begin position="80"/>
        <end position="371"/>
    </location>
</feature>
<evidence type="ECO:0000313" key="4">
    <source>
        <dbReference type="EMBL" id="CAB4151640.1"/>
    </source>
</evidence>
<dbReference type="Gene3D" id="3.30.2400.10">
    <property type="entry name" value="Major capsid protein gp5"/>
    <property type="match status" value="1"/>
</dbReference>
<organism evidence="4">
    <name type="scientific">uncultured Caudovirales phage</name>
    <dbReference type="NCBI Taxonomy" id="2100421"/>
    <lineage>
        <taxon>Viruses</taxon>
        <taxon>Duplodnaviria</taxon>
        <taxon>Heunggongvirae</taxon>
        <taxon>Uroviricota</taxon>
        <taxon>Caudoviricetes</taxon>
        <taxon>Peduoviridae</taxon>
        <taxon>Maltschvirus</taxon>
        <taxon>Maltschvirus maltsch</taxon>
    </lineage>
</organism>
<dbReference type="SUPFAM" id="SSF56563">
    <property type="entry name" value="Major capsid protein gp5"/>
    <property type="match status" value="1"/>
</dbReference>
<evidence type="ECO:0000259" key="3">
    <source>
        <dbReference type="Pfam" id="PF05065"/>
    </source>
</evidence>
<dbReference type="InterPro" id="IPR024455">
    <property type="entry name" value="Phage_capsid"/>
</dbReference>
<dbReference type="NCBIfam" id="TIGR01554">
    <property type="entry name" value="major_cap_HK97"/>
    <property type="match status" value="1"/>
</dbReference>
<evidence type="ECO:0000256" key="2">
    <source>
        <dbReference type="ARBA" id="ARBA00022844"/>
    </source>
</evidence>
<proteinExistence type="predicted"/>
<keyword evidence="2" id="KW-0946">Virion</keyword>
<protein>
    <submittedName>
        <fullName evidence="4">Major_cap_HK97, phage major capsid protein, HK97 family</fullName>
    </submittedName>
</protein>
<gene>
    <name evidence="4" type="ORF">UFOVP594_26</name>
</gene>
<dbReference type="InterPro" id="IPR054612">
    <property type="entry name" value="Phage_capsid-like_C"/>
</dbReference>
<sequence>MADFKSVVDEAIKKNLDGIVGKEIADQVETVVKRMRLERAVMGRDSSGLDDATKISFVKELRNLIRGEKSALLISADDTGGYLVPQEVYAGILRIAETVGLVARDARRFTISSGNSLDVPRYTGSALSGDYIGEDEEASETSIEFGDARLNLATWVLIVRVGNTMIADANVNIADWILSMAAEGLAYRLDKEGFMGGTFVGSPFVGLLQSGEVTTHTLATGSTSFDDFGIVEASDAIGAVKTAALTDAAFYFHRTVWAKLRAKATSGVFEFAQTNMMMNLRRENGIQPVGEILGYPVYTTDILPAYSATAVSTKFGFFGSISQALLVGEKGSMEVAKAESGSVGGKELFKANQVAYRFINRHAIAIGLPTAGVAIKTAAS</sequence>
<reference evidence="4" key="1">
    <citation type="submission" date="2020-04" db="EMBL/GenBank/DDBJ databases">
        <authorList>
            <person name="Chiriac C."/>
            <person name="Salcher M."/>
            <person name="Ghai R."/>
            <person name="Kavagutti S V."/>
        </authorList>
    </citation>
    <scope>NUCLEOTIDE SEQUENCE</scope>
</reference>
<dbReference type="EMBL" id="LR796572">
    <property type="protein sequence ID" value="CAB4151640.1"/>
    <property type="molecule type" value="Genomic_DNA"/>
</dbReference>
<evidence type="ECO:0000256" key="1">
    <source>
        <dbReference type="ARBA" id="ARBA00004328"/>
    </source>
</evidence>